<dbReference type="OrthoDB" id="154078at2"/>
<feature type="transmembrane region" description="Helical" evidence="1">
    <location>
        <begin position="94"/>
        <end position="111"/>
    </location>
</feature>
<keyword evidence="3" id="KW-1185">Reference proteome</keyword>
<feature type="transmembrane region" description="Helical" evidence="1">
    <location>
        <begin position="70"/>
        <end position="88"/>
    </location>
</feature>
<name>A0A2T5BVZ4_9BACT</name>
<comment type="caution">
    <text evidence="2">The sequence shown here is derived from an EMBL/GenBank/DDBJ whole genome shotgun (WGS) entry which is preliminary data.</text>
</comment>
<dbReference type="RefSeq" id="WP_107823933.1">
    <property type="nucleotide sequence ID" value="NZ_OY782574.1"/>
</dbReference>
<dbReference type="Proteomes" id="UP000243525">
    <property type="component" value="Unassembled WGS sequence"/>
</dbReference>
<sequence length="242" mass="27895">MENTLEYLLQTENLLDIEQVAQKVLPDPSETISLIEQKPYLGLLLFFGLNFIVTGVIMGYFYYRKTHRRDYLFTFLMVSSTIFLMVYLLESVKIKVGFALGLFAIFGILRYRTDSLPVREMTYLFVIIGISVINALSNGTNSTQELLITNVIFVLLTWLMETKHLLKHTSSKAIIYERIDLLPPDKQEEMLNDLKTRTGLNISRFEVGQIDFKKKVAHIKVFYPGNGETNSSDNMKINQFPL</sequence>
<evidence type="ECO:0000313" key="3">
    <source>
        <dbReference type="Proteomes" id="UP000243525"/>
    </source>
</evidence>
<protein>
    <submittedName>
        <fullName evidence="2">Uncharacterized protein DUF4956</fullName>
    </submittedName>
</protein>
<evidence type="ECO:0000313" key="2">
    <source>
        <dbReference type="EMBL" id="PTN03793.1"/>
    </source>
</evidence>
<dbReference type="EMBL" id="QAAD01000034">
    <property type="protein sequence ID" value="PTN03793.1"/>
    <property type="molecule type" value="Genomic_DNA"/>
</dbReference>
<reference evidence="2 3" key="1">
    <citation type="submission" date="2018-04" db="EMBL/GenBank/DDBJ databases">
        <title>Genomic Encyclopedia of Archaeal and Bacterial Type Strains, Phase II (KMG-II): from individual species to whole genera.</title>
        <authorList>
            <person name="Goeker M."/>
        </authorList>
    </citation>
    <scope>NUCLEOTIDE SEQUENCE [LARGE SCALE GENOMIC DNA]</scope>
    <source>
        <strain evidence="2 3">DSM 28823</strain>
    </source>
</reference>
<dbReference type="AlphaFoldDB" id="A0A2T5BVZ4"/>
<accession>A0A2T5BVZ4</accession>
<dbReference type="Pfam" id="PF16316">
    <property type="entry name" value="DUF4956"/>
    <property type="match status" value="1"/>
</dbReference>
<evidence type="ECO:0000256" key="1">
    <source>
        <dbReference type="SAM" id="Phobius"/>
    </source>
</evidence>
<gene>
    <name evidence="2" type="ORF">C8N47_1348</name>
</gene>
<keyword evidence="1" id="KW-0472">Membrane</keyword>
<keyword evidence="1" id="KW-1133">Transmembrane helix</keyword>
<feature type="transmembrane region" description="Helical" evidence="1">
    <location>
        <begin position="40"/>
        <end position="63"/>
    </location>
</feature>
<keyword evidence="1" id="KW-0812">Transmembrane</keyword>
<feature type="transmembrane region" description="Helical" evidence="1">
    <location>
        <begin position="123"/>
        <end position="140"/>
    </location>
</feature>
<organism evidence="2 3">
    <name type="scientific">Mangrovibacterium marinum</name>
    <dbReference type="NCBI Taxonomy" id="1639118"/>
    <lineage>
        <taxon>Bacteria</taxon>
        <taxon>Pseudomonadati</taxon>
        <taxon>Bacteroidota</taxon>
        <taxon>Bacteroidia</taxon>
        <taxon>Marinilabiliales</taxon>
        <taxon>Prolixibacteraceae</taxon>
        <taxon>Mangrovibacterium</taxon>
    </lineage>
</organism>
<proteinExistence type="predicted"/>
<dbReference type="InterPro" id="IPR032531">
    <property type="entry name" value="DUF4956"/>
</dbReference>